<dbReference type="EMBL" id="GBEZ01018921">
    <property type="protein sequence ID" value="JAC67569.1"/>
    <property type="molecule type" value="Transcribed_RNA"/>
</dbReference>
<proteinExistence type="predicted"/>
<accession>A0A061R9Z4</accession>
<sequence>GKHNLISTFFWVSLFLCPIPFYLPSEFEPRHRFWFHCFLGMSAVLGSLPKFLASMFKGTPTDTFP</sequence>
<feature type="transmembrane region" description="Helical" evidence="1">
    <location>
        <begin position="6"/>
        <end position="23"/>
    </location>
</feature>
<keyword evidence="1" id="KW-0812">Transmembrane</keyword>
<keyword evidence="1" id="KW-0472">Membrane</keyword>
<name>A0A061R9Z4_9CHLO</name>
<evidence type="ECO:0000256" key="1">
    <source>
        <dbReference type="SAM" id="Phobius"/>
    </source>
</evidence>
<gene>
    <name evidence="2" type="ORF">TSPGSL018_10817</name>
</gene>
<reference evidence="2" key="1">
    <citation type="submission" date="2014-05" db="EMBL/GenBank/DDBJ databases">
        <title>The transcriptome of the halophilic microalga Tetraselmis sp. GSL018 isolated from the Great Salt Lake, Utah.</title>
        <authorList>
            <person name="Jinkerson R.E."/>
            <person name="D'Adamo S."/>
            <person name="Posewitz M.C."/>
        </authorList>
    </citation>
    <scope>NUCLEOTIDE SEQUENCE</scope>
    <source>
        <strain evidence="2">GSL018</strain>
    </source>
</reference>
<protein>
    <submittedName>
        <fullName evidence="2">Uncharacterized protein</fullName>
    </submittedName>
</protein>
<feature type="non-terminal residue" evidence="2">
    <location>
        <position position="1"/>
    </location>
</feature>
<feature type="transmembrane region" description="Helical" evidence="1">
    <location>
        <begin position="35"/>
        <end position="56"/>
    </location>
</feature>
<keyword evidence="1" id="KW-1133">Transmembrane helix</keyword>
<organism evidence="2">
    <name type="scientific">Tetraselmis sp. GSL018</name>
    <dbReference type="NCBI Taxonomy" id="582737"/>
    <lineage>
        <taxon>Eukaryota</taxon>
        <taxon>Viridiplantae</taxon>
        <taxon>Chlorophyta</taxon>
        <taxon>core chlorophytes</taxon>
        <taxon>Chlorodendrophyceae</taxon>
        <taxon>Chlorodendrales</taxon>
        <taxon>Chlorodendraceae</taxon>
        <taxon>Tetraselmis</taxon>
    </lineage>
</organism>
<dbReference type="AlphaFoldDB" id="A0A061R9Z4"/>
<evidence type="ECO:0000313" key="2">
    <source>
        <dbReference type="EMBL" id="JAC67569.1"/>
    </source>
</evidence>